<reference evidence="1" key="2">
    <citation type="submission" date="2025-08" db="UniProtKB">
        <authorList>
            <consortium name="Ensembl"/>
        </authorList>
    </citation>
    <scope>IDENTIFICATION</scope>
</reference>
<dbReference type="PANTHER" id="PTHR12138:SF161">
    <property type="entry name" value="SECRETED PROTEIN"/>
    <property type="match status" value="1"/>
</dbReference>
<reference evidence="1 2" key="1">
    <citation type="submission" date="2013-03" db="EMBL/GenBank/DDBJ databases">
        <authorList>
            <person name="Warren W."/>
            <person name="Wilson R.K."/>
        </authorList>
    </citation>
    <scope>NUCLEOTIDE SEQUENCE</scope>
</reference>
<organism evidence="1 2">
    <name type="scientific">Macaca fascicularis</name>
    <name type="common">Crab-eating macaque</name>
    <name type="synonym">Cynomolgus monkey</name>
    <dbReference type="NCBI Taxonomy" id="9541"/>
    <lineage>
        <taxon>Eukaryota</taxon>
        <taxon>Metazoa</taxon>
        <taxon>Chordata</taxon>
        <taxon>Craniata</taxon>
        <taxon>Vertebrata</taxon>
        <taxon>Euteleostomi</taxon>
        <taxon>Mammalia</taxon>
        <taxon>Eutheria</taxon>
        <taxon>Euarchontoglires</taxon>
        <taxon>Primates</taxon>
        <taxon>Haplorrhini</taxon>
        <taxon>Catarrhini</taxon>
        <taxon>Cercopithecidae</taxon>
        <taxon>Cercopithecinae</taxon>
        <taxon>Macaca</taxon>
    </lineage>
</organism>
<protein>
    <submittedName>
        <fullName evidence="1">Uncharacterized protein</fullName>
    </submittedName>
</protein>
<keyword evidence="2" id="KW-1185">Reference proteome</keyword>
<evidence type="ECO:0000313" key="2">
    <source>
        <dbReference type="Proteomes" id="UP000233100"/>
    </source>
</evidence>
<name>A0A7N9D141_MACFA</name>
<reference evidence="1" key="3">
    <citation type="submission" date="2025-09" db="UniProtKB">
        <authorList>
            <consortium name="Ensembl"/>
        </authorList>
    </citation>
    <scope>IDENTIFICATION</scope>
</reference>
<proteinExistence type="predicted"/>
<dbReference type="PRINTS" id="PR02045">
    <property type="entry name" value="F138DOMAIN"/>
</dbReference>
<dbReference type="Proteomes" id="UP000233100">
    <property type="component" value="Chromosome 5"/>
</dbReference>
<accession>A0A7N9D141</accession>
<dbReference type="AlphaFoldDB" id="A0A7N9D141"/>
<dbReference type="GeneTree" id="ENSGT00940000166143"/>
<dbReference type="Ensembl" id="ENSMFAT00000079346.1">
    <property type="protein sequence ID" value="ENSMFAP00000058985.1"/>
    <property type="gene ID" value="ENSMFAG00000062873.1"/>
</dbReference>
<sequence>MRQGLTVSPRLECSDTILAHCRVFLLGSRDPPTSACQVTGITGTCHHLWLIFTFFVQTEFHQVAQAGLKLLSSSDPPASASQSVGITAVYLPTSQRAQFSIQRNLASERLRSPAGLWKNQI</sequence>
<evidence type="ECO:0000313" key="1">
    <source>
        <dbReference type="Ensembl" id="ENSMFAP00000058985.1"/>
    </source>
</evidence>
<dbReference type="PANTHER" id="PTHR12138">
    <property type="entry name" value="PRIMATE-EXPANDED PROTEIN FAMILY"/>
    <property type="match status" value="1"/>
</dbReference>